<accession>A0AAV9RG16</accession>
<dbReference type="Proteomes" id="UP001311232">
    <property type="component" value="Unassembled WGS sequence"/>
</dbReference>
<proteinExistence type="predicted"/>
<feature type="non-terminal residue" evidence="2">
    <location>
        <position position="1"/>
    </location>
</feature>
<keyword evidence="3" id="KW-1185">Reference proteome</keyword>
<dbReference type="EMBL" id="JAHHUM010001905">
    <property type="protein sequence ID" value="KAK5607920.1"/>
    <property type="molecule type" value="Genomic_DNA"/>
</dbReference>
<sequence>LSPYAAARTASAESQKAGESRGEDAAKTTTEHPSLSDPAREAHQAEARRCRKPLLPFHLPGIPHRTRPESDWIFTSRSPETERKGGGKDRWSTAEQRIILSGVGLAVESHGEKV</sequence>
<feature type="compositionally biased region" description="Basic and acidic residues" evidence="1">
    <location>
        <begin position="16"/>
        <end position="30"/>
    </location>
</feature>
<evidence type="ECO:0000313" key="2">
    <source>
        <dbReference type="EMBL" id="KAK5607920.1"/>
    </source>
</evidence>
<dbReference type="AlphaFoldDB" id="A0AAV9RG16"/>
<organism evidence="2 3">
    <name type="scientific">Crenichthys baileyi</name>
    <name type="common">White River springfish</name>
    <dbReference type="NCBI Taxonomy" id="28760"/>
    <lineage>
        <taxon>Eukaryota</taxon>
        <taxon>Metazoa</taxon>
        <taxon>Chordata</taxon>
        <taxon>Craniata</taxon>
        <taxon>Vertebrata</taxon>
        <taxon>Euteleostomi</taxon>
        <taxon>Actinopterygii</taxon>
        <taxon>Neopterygii</taxon>
        <taxon>Teleostei</taxon>
        <taxon>Neoteleostei</taxon>
        <taxon>Acanthomorphata</taxon>
        <taxon>Ovalentaria</taxon>
        <taxon>Atherinomorphae</taxon>
        <taxon>Cyprinodontiformes</taxon>
        <taxon>Goodeidae</taxon>
        <taxon>Crenichthys</taxon>
    </lineage>
</organism>
<name>A0AAV9RG16_9TELE</name>
<evidence type="ECO:0000256" key="1">
    <source>
        <dbReference type="SAM" id="MobiDB-lite"/>
    </source>
</evidence>
<feature type="compositionally biased region" description="Basic and acidic residues" evidence="1">
    <location>
        <begin position="38"/>
        <end position="48"/>
    </location>
</feature>
<gene>
    <name evidence="2" type="ORF">CRENBAI_008735</name>
</gene>
<feature type="compositionally biased region" description="Basic and acidic residues" evidence="1">
    <location>
        <begin position="79"/>
        <end position="91"/>
    </location>
</feature>
<reference evidence="2 3" key="1">
    <citation type="submission" date="2021-06" db="EMBL/GenBank/DDBJ databases">
        <authorList>
            <person name="Palmer J.M."/>
        </authorList>
    </citation>
    <scope>NUCLEOTIDE SEQUENCE [LARGE SCALE GENOMIC DNA]</scope>
    <source>
        <strain evidence="2 3">MEX-2019</strain>
        <tissue evidence="2">Muscle</tissue>
    </source>
</reference>
<evidence type="ECO:0000313" key="3">
    <source>
        <dbReference type="Proteomes" id="UP001311232"/>
    </source>
</evidence>
<feature type="region of interest" description="Disordered" evidence="1">
    <location>
        <begin position="1"/>
        <end position="91"/>
    </location>
</feature>
<comment type="caution">
    <text evidence="2">The sequence shown here is derived from an EMBL/GenBank/DDBJ whole genome shotgun (WGS) entry which is preliminary data.</text>
</comment>
<protein>
    <submittedName>
        <fullName evidence="2">Uncharacterized protein</fullName>
    </submittedName>
</protein>